<gene>
    <name evidence="1" type="ORF">PVK06_008815</name>
</gene>
<reference evidence="1 2" key="1">
    <citation type="submission" date="2023-03" db="EMBL/GenBank/DDBJ databases">
        <title>WGS of Gossypium arboreum.</title>
        <authorList>
            <person name="Yu D."/>
        </authorList>
    </citation>
    <scope>NUCLEOTIDE SEQUENCE [LARGE SCALE GENOMIC DNA]</scope>
    <source>
        <tissue evidence="1">Leaf</tissue>
    </source>
</reference>
<dbReference type="EMBL" id="JARKNE010000003">
    <property type="protein sequence ID" value="KAK5839955.1"/>
    <property type="molecule type" value="Genomic_DNA"/>
</dbReference>
<name>A0ABR0QKW7_GOSAR</name>
<evidence type="ECO:0000313" key="2">
    <source>
        <dbReference type="Proteomes" id="UP001358586"/>
    </source>
</evidence>
<proteinExistence type="predicted"/>
<keyword evidence="2" id="KW-1185">Reference proteome</keyword>
<protein>
    <submittedName>
        <fullName evidence="1">Uncharacterized protein</fullName>
    </submittedName>
</protein>
<evidence type="ECO:0000313" key="1">
    <source>
        <dbReference type="EMBL" id="KAK5839955.1"/>
    </source>
</evidence>
<organism evidence="1 2">
    <name type="scientific">Gossypium arboreum</name>
    <name type="common">Tree cotton</name>
    <name type="synonym">Gossypium nanking</name>
    <dbReference type="NCBI Taxonomy" id="29729"/>
    <lineage>
        <taxon>Eukaryota</taxon>
        <taxon>Viridiplantae</taxon>
        <taxon>Streptophyta</taxon>
        <taxon>Embryophyta</taxon>
        <taxon>Tracheophyta</taxon>
        <taxon>Spermatophyta</taxon>
        <taxon>Magnoliopsida</taxon>
        <taxon>eudicotyledons</taxon>
        <taxon>Gunneridae</taxon>
        <taxon>Pentapetalae</taxon>
        <taxon>rosids</taxon>
        <taxon>malvids</taxon>
        <taxon>Malvales</taxon>
        <taxon>Malvaceae</taxon>
        <taxon>Malvoideae</taxon>
        <taxon>Gossypium</taxon>
    </lineage>
</organism>
<comment type="caution">
    <text evidence="1">The sequence shown here is derived from an EMBL/GenBank/DDBJ whole genome shotgun (WGS) entry which is preliminary data.</text>
</comment>
<accession>A0ABR0QKW7</accession>
<sequence>MECDHSANPSGCNPLVKSDLCTVGSYGNHFLRCGVTAFNGTDPEEWLASVNDFFEFYDTKDHIEQPWHPLEWKKLPINGSVGFNNNVNWQVGTIWSEGFDDSSQ</sequence>
<dbReference type="Proteomes" id="UP001358586">
    <property type="component" value="Chromosome 3"/>
</dbReference>